<dbReference type="Gene3D" id="1.20.890.10">
    <property type="entry name" value="cAMP-dependent protein kinase regulatory subunit, dimerization-anchoring domain"/>
    <property type="match status" value="1"/>
</dbReference>
<dbReference type="OrthoDB" id="417678at2759"/>
<dbReference type="CDD" id="cd22965">
    <property type="entry name" value="DD_DPY30_SDC1"/>
    <property type="match status" value="1"/>
</dbReference>
<feature type="region of interest" description="Disordered" evidence="4">
    <location>
        <begin position="49"/>
        <end position="90"/>
    </location>
</feature>
<dbReference type="InterPro" id="IPR049629">
    <property type="entry name" value="DPY30_SDC1_DD"/>
</dbReference>
<evidence type="ECO:0000256" key="3">
    <source>
        <dbReference type="ARBA" id="ARBA00023242"/>
    </source>
</evidence>
<sequence length="159" mass="16388">MPPATNNAVADAASRDITMTDAVEPSSVISSLISLLTSAIAYSKVRQSPAPVPQPAASAPSPAPARTGTPARNLNNGEAGSRAGSVHPDANAVNIPAHAIEHGDAARMYINNTVTAALLEGMKIIGREQPPNPLYVLSQFLLKKSQDRGEYHGPASGSS</sequence>
<proteinExistence type="inferred from homology"/>
<feature type="compositionally biased region" description="Low complexity" evidence="4">
    <location>
        <begin position="49"/>
        <end position="66"/>
    </location>
</feature>
<dbReference type="Proteomes" id="UP000186583">
    <property type="component" value="Unassembled WGS sequence"/>
</dbReference>
<comment type="caution">
    <text evidence="5">The sequence shown here is derived from an EMBL/GenBank/DDBJ whole genome shotgun (WGS) entry which is preliminary data.</text>
</comment>
<evidence type="ECO:0000313" key="6">
    <source>
        <dbReference type="Proteomes" id="UP000186583"/>
    </source>
</evidence>
<dbReference type="AlphaFoldDB" id="A0A1Q8RM10"/>
<dbReference type="GO" id="GO:0005634">
    <property type="term" value="C:nucleus"/>
    <property type="evidence" value="ECO:0007669"/>
    <property type="project" value="UniProtKB-SubCell"/>
</dbReference>
<evidence type="ECO:0000256" key="2">
    <source>
        <dbReference type="ARBA" id="ARBA00010849"/>
    </source>
</evidence>
<keyword evidence="6" id="KW-1185">Reference proteome</keyword>
<dbReference type="Pfam" id="PF05186">
    <property type="entry name" value="Dpy-30"/>
    <property type="match status" value="1"/>
</dbReference>
<comment type="similarity">
    <text evidence="2">Belongs to the dpy-30 family.</text>
</comment>
<comment type="subcellular location">
    <subcellularLocation>
        <location evidence="1">Nucleus</location>
    </subcellularLocation>
</comment>
<dbReference type="InterPro" id="IPR007858">
    <property type="entry name" value="Dpy-30_motif"/>
</dbReference>
<organism evidence="5 6">
    <name type="scientific">Colletotrichum chlorophyti</name>
    <dbReference type="NCBI Taxonomy" id="708187"/>
    <lineage>
        <taxon>Eukaryota</taxon>
        <taxon>Fungi</taxon>
        <taxon>Dikarya</taxon>
        <taxon>Ascomycota</taxon>
        <taxon>Pezizomycotina</taxon>
        <taxon>Sordariomycetes</taxon>
        <taxon>Hypocreomycetidae</taxon>
        <taxon>Glomerellales</taxon>
        <taxon>Glomerellaceae</taxon>
        <taxon>Colletotrichum</taxon>
    </lineage>
</organism>
<name>A0A1Q8RM10_9PEZI</name>
<keyword evidence="3" id="KW-0539">Nucleus</keyword>
<accession>A0A1Q8RM10</accession>
<reference evidence="5 6" key="1">
    <citation type="submission" date="2016-11" db="EMBL/GenBank/DDBJ databases">
        <title>Draft Genome Assembly of Colletotrichum chlorophyti a pathogen of herbaceous plants.</title>
        <authorList>
            <person name="Gan P."/>
            <person name="Narusaka M."/>
            <person name="Tsushima A."/>
            <person name="Narusaka Y."/>
            <person name="Takano Y."/>
            <person name="Shirasu K."/>
        </authorList>
    </citation>
    <scope>NUCLEOTIDE SEQUENCE [LARGE SCALE GENOMIC DNA]</scope>
    <source>
        <strain evidence="5 6">NTL11</strain>
    </source>
</reference>
<protein>
    <submittedName>
        <fullName evidence="5">Set1 complex component sdc1</fullName>
    </submittedName>
</protein>
<evidence type="ECO:0000256" key="4">
    <source>
        <dbReference type="SAM" id="MobiDB-lite"/>
    </source>
</evidence>
<evidence type="ECO:0000313" key="5">
    <source>
        <dbReference type="EMBL" id="OLN85364.1"/>
    </source>
</evidence>
<dbReference type="EMBL" id="MPGH01000178">
    <property type="protein sequence ID" value="OLN85364.1"/>
    <property type="molecule type" value="Genomic_DNA"/>
</dbReference>
<dbReference type="STRING" id="708187.A0A1Q8RM10"/>
<evidence type="ECO:0000256" key="1">
    <source>
        <dbReference type="ARBA" id="ARBA00004123"/>
    </source>
</evidence>
<gene>
    <name evidence="5" type="ORF">CCHL11_09867</name>
</gene>